<dbReference type="OrthoDB" id="3235114at2759"/>
<gene>
    <name evidence="1" type="ORF">PILCRDRAFT_14111</name>
</gene>
<reference evidence="1 2" key="1">
    <citation type="submission" date="2014-04" db="EMBL/GenBank/DDBJ databases">
        <authorList>
            <consortium name="DOE Joint Genome Institute"/>
            <person name="Kuo A."/>
            <person name="Tarkka M."/>
            <person name="Buscot F."/>
            <person name="Kohler A."/>
            <person name="Nagy L.G."/>
            <person name="Floudas D."/>
            <person name="Copeland A."/>
            <person name="Barry K.W."/>
            <person name="Cichocki N."/>
            <person name="Veneault-Fourrey C."/>
            <person name="LaButti K."/>
            <person name="Lindquist E.A."/>
            <person name="Lipzen A."/>
            <person name="Lundell T."/>
            <person name="Morin E."/>
            <person name="Murat C."/>
            <person name="Sun H."/>
            <person name="Tunlid A."/>
            <person name="Henrissat B."/>
            <person name="Grigoriev I.V."/>
            <person name="Hibbett D.S."/>
            <person name="Martin F."/>
            <person name="Nordberg H.P."/>
            <person name="Cantor M.N."/>
            <person name="Hua S.X."/>
        </authorList>
    </citation>
    <scope>NUCLEOTIDE SEQUENCE [LARGE SCALE GENOMIC DNA]</scope>
    <source>
        <strain evidence="1 2">F 1598</strain>
    </source>
</reference>
<reference evidence="2" key="2">
    <citation type="submission" date="2015-01" db="EMBL/GenBank/DDBJ databases">
        <title>Evolutionary Origins and Diversification of the Mycorrhizal Mutualists.</title>
        <authorList>
            <consortium name="DOE Joint Genome Institute"/>
            <consortium name="Mycorrhizal Genomics Consortium"/>
            <person name="Kohler A."/>
            <person name="Kuo A."/>
            <person name="Nagy L.G."/>
            <person name="Floudas D."/>
            <person name="Copeland A."/>
            <person name="Barry K.W."/>
            <person name="Cichocki N."/>
            <person name="Veneault-Fourrey C."/>
            <person name="LaButti K."/>
            <person name="Lindquist E.A."/>
            <person name="Lipzen A."/>
            <person name="Lundell T."/>
            <person name="Morin E."/>
            <person name="Murat C."/>
            <person name="Riley R."/>
            <person name="Ohm R."/>
            <person name="Sun H."/>
            <person name="Tunlid A."/>
            <person name="Henrissat B."/>
            <person name="Grigoriev I.V."/>
            <person name="Hibbett D.S."/>
            <person name="Martin F."/>
        </authorList>
    </citation>
    <scope>NUCLEOTIDE SEQUENCE [LARGE SCALE GENOMIC DNA]</scope>
    <source>
        <strain evidence="2">F 1598</strain>
    </source>
</reference>
<evidence type="ECO:0000313" key="2">
    <source>
        <dbReference type="Proteomes" id="UP000054166"/>
    </source>
</evidence>
<protein>
    <submittedName>
        <fullName evidence="1">Uncharacterized protein</fullName>
    </submittedName>
</protein>
<dbReference type="AlphaFoldDB" id="A0A0C3BBU9"/>
<dbReference type="Pfam" id="PF18758">
    <property type="entry name" value="KDZ"/>
    <property type="match status" value="1"/>
</dbReference>
<dbReference type="EMBL" id="KN833055">
    <property type="protein sequence ID" value="KIM74802.1"/>
    <property type="molecule type" value="Genomic_DNA"/>
</dbReference>
<dbReference type="HOGENOM" id="CLU_2321223_0_0_1"/>
<organism evidence="1 2">
    <name type="scientific">Piloderma croceum (strain F 1598)</name>
    <dbReference type="NCBI Taxonomy" id="765440"/>
    <lineage>
        <taxon>Eukaryota</taxon>
        <taxon>Fungi</taxon>
        <taxon>Dikarya</taxon>
        <taxon>Basidiomycota</taxon>
        <taxon>Agaricomycotina</taxon>
        <taxon>Agaricomycetes</taxon>
        <taxon>Agaricomycetidae</taxon>
        <taxon>Atheliales</taxon>
        <taxon>Atheliaceae</taxon>
        <taxon>Piloderma</taxon>
    </lineage>
</organism>
<evidence type="ECO:0000313" key="1">
    <source>
        <dbReference type="EMBL" id="KIM74802.1"/>
    </source>
</evidence>
<proteinExistence type="predicted"/>
<sequence>MQPGDCAVECPACPHPERNLPEGWEDVPEYIRWLYILIITIDANFRLKLKEKGILNDPALRDGWAHWTRSQPYGAYIAKYGHQVEPNLCDSELKAVNHS</sequence>
<dbReference type="STRING" id="765440.A0A0C3BBU9"/>
<accession>A0A0C3BBU9</accession>
<dbReference type="Proteomes" id="UP000054166">
    <property type="component" value="Unassembled WGS sequence"/>
</dbReference>
<dbReference type="InterPro" id="IPR040521">
    <property type="entry name" value="KDZ"/>
</dbReference>
<dbReference type="InParanoid" id="A0A0C3BBU9"/>
<keyword evidence="2" id="KW-1185">Reference proteome</keyword>
<name>A0A0C3BBU9_PILCF</name>